<gene>
    <name evidence="1" type="ORF">WJX74_000330</name>
</gene>
<name>A0AAW1Q5B7_9CHLO</name>
<organism evidence="1 2">
    <name type="scientific">Apatococcus lobatus</name>
    <dbReference type="NCBI Taxonomy" id="904363"/>
    <lineage>
        <taxon>Eukaryota</taxon>
        <taxon>Viridiplantae</taxon>
        <taxon>Chlorophyta</taxon>
        <taxon>core chlorophytes</taxon>
        <taxon>Trebouxiophyceae</taxon>
        <taxon>Chlorellales</taxon>
        <taxon>Chlorellaceae</taxon>
        <taxon>Apatococcus</taxon>
    </lineage>
</organism>
<dbReference type="EMBL" id="JALJOS010000095">
    <property type="protein sequence ID" value="KAK9816031.1"/>
    <property type="molecule type" value="Genomic_DNA"/>
</dbReference>
<comment type="caution">
    <text evidence="1">The sequence shown here is derived from an EMBL/GenBank/DDBJ whole genome shotgun (WGS) entry which is preliminary data.</text>
</comment>
<protein>
    <submittedName>
        <fullName evidence="1">Uncharacterized protein</fullName>
    </submittedName>
</protein>
<sequence length="96" mass="10969">MEVMRTVHGLHGPLWMQPYRYECPSCPDKQRAWTSLDFLDQLEHGHRALYQLGYITDGAILHQDLLDWASRTVVEGAAQSVAQQIARSQTTSGRSW</sequence>
<proteinExistence type="predicted"/>
<dbReference type="AlphaFoldDB" id="A0AAW1Q5B7"/>
<dbReference type="Proteomes" id="UP001438707">
    <property type="component" value="Unassembled WGS sequence"/>
</dbReference>
<keyword evidence="2" id="KW-1185">Reference proteome</keyword>
<evidence type="ECO:0000313" key="2">
    <source>
        <dbReference type="Proteomes" id="UP001438707"/>
    </source>
</evidence>
<reference evidence="1 2" key="1">
    <citation type="journal article" date="2024" name="Nat. Commun.">
        <title>Phylogenomics reveals the evolutionary origins of lichenization in chlorophyte algae.</title>
        <authorList>
            <person name="Puginier C."/>
            <person name="Libourel C."/>
            <person name="Otte J."/>
            <person name="Skaloud P."/>
            <person name="Haon M."/>
            <person name="Grisel S."/>
            <person name="Petersen M."/>
            <person name="Berrin J.G."/>
            <person name="Delaux P.M."/>
            <person name="Dal Grande F."/>
            <person name="Keller J."/>
        </authorList>
    </citation>
    <scope>NUCLEOTIDE SEQUENCE [LARGE SCALE GENOMIC DNA]</scope>
    <source>
        <strain evidence="1 2">SAG 2145</strain>
    </source>
</reference>
<accession>A0AAW1Q5B7</accession>
<evidence type="ECO:0000313" key="1">
    <source>
        <dbReference type="EMBL" id="KAK9816031.1"/>
    </source>
</evidence>